<keyword evidence="2" id="KW-1185">Reference proteome</keyword>
<sequence>MVIYNIFVKEYYNNMETPIANNRLLLIINPISGVGAKEAIEPLVRELMTPAGYTVDVAYTCARGDATRLACKAAANGYKAVVAAGGDGTVNETAKALCGTGIRFGIIPCGSGNGLARHLGIPMDLRKATKLMAKNHVIDIDYGSVNGMPFFCTFGIGFDAAVSGHFAKQHRRGKLSYIKSAISEYINFHPQVYTLSANGKVLTEKAFLIAVCNASQYGNNAYIAPHASITDGLLDITIIHAGNPIDTALVGVDLFTGYINSNTMINTFRAPAAIIYRNQTGPAHLDGEPVTINDTIEIKCHPNQLRVFTPAKEKTFRPIITPIENMVSDMGAVLSKIFITK</sequence>
<proteinExistence type="predicted"/>
<protein>
    <submittedName>
        <fullName evidence="1">Diacylglycerol kinase family lipid kinase</fullName>
    </submittedName>
</protein>
<evidence type="ECO:0000313" key="2">
    <source>
        <dbReference type="Proteomes" id="UP000305401"/>
    </source>
</evidence>
<evidence type="ECO:0000313" key="1">
    <source>
        <dbReference type="EMBL" id="THG55290.1"/>
    </source>
</evidence>
<accession>A0AC61S955</accession>
<keyword evidence="1" id="KW-0808">Transferase</keyword>
<reference evidence="1" key="1">
    <citation type="submission" date="2019-04" db="EMBL/GenBank/DDBJ databases">
        <title>Microbes associate with the intestines of laboratory mice.</title>
        <authorList>
            <person name="Navarre W."/>
            <person name="Wong E."/>
            <person name="Huang K.C."/>
            <person name="Tropini C."/>
            <person name="Ng K."/>
            <person name="Yu B."/>
        </authorList>
    </citation>
    <scope>NUCLEOTIDE SEQUENCE</scope>
    <source>
        <strain evidence="1">NM86_A22</strain>
    </source>
</reference>
<gene>
    <name evidence="1" type="ORF">E5990_00345</name>
</gene>
<dbReference type="Proteomes" id="UP000305401">
    <property type="component" value="Unassembled WGS sequence"/>
</dbReference>
<keyword evidence="1" id="KW-0418">Kinase</keyword>
<dbReference type="EMBL" id="SSTG01000002">
    <property type="protein sequence ID" value="THG55290.1"/>
    <property type="molecule type" value="Genomic_DNA"/>
</dbReference>
<name>A0AC61S955_9BACT</name>
<organism evidence="1 2">
    <name type="scientific">Muribaculum caecicola</name>
    <dbReference type="NCBI Taxonomy" id="3038144"/>
    <lineage>
        <taxon>Bacteria</taxon>
        <taxon>Pseudomonadati</taxon>
        <taxon>Bacteroidota</taxon>
        <taxon>Bacteroidia</taxon>
        <taxon>Bacteroidales</taxon>
        <taxon>Muribaculaceae</taxon>
        <taxon>Muribaculum</taxon>
    </lineage>
</organism>
<comment type="caution">
    <text evidence="1">The sequence shown here is derived from an EMBL/GenBank/DDBJ whole genome shotgun (WGS) entry which is preliminary data.</text>
</comment>